<dbReference type="InterPro" id="IPR014116">
    <property type="entry name" value="Cyt_c_oxidase_cbb3_FixG"/>
</dbReference>
<reference evidence="9 10" key="1">
    <citation type="submission" date="2018-05" db="EMBL/GenBank/DDBJ databases">
        <title>complete genome sequence of Aquabacterium olei NBRC 110486.</title>
        <authorList>
            <person name="Tang B."/>
            <person name="Chang J."/>
            <person name="Zhang L."/>
            <person name="Yang H."/>
        </authorList>
    </citation>
    <scope>NUCLEOTIDE SEQUENCE [LARGE SCALE GENOMIC DNA]</scope>
    <source>
        <strain evidence="9 10">NBRC 110486</strain>
        <plasmid evidence="10">Plasmid ptb101</plasmid>
    </source>
</reference>
<keyword evidence="7" id="KW-0812">Transmembrane</keyword>
<feature type="transmembrane region" description="Helical" evidence="7">
    <location>
        <begin position="158"/>
        <end position="175"/>
    </location>
</feature>
<geneLocation type="plasmid" evidence="10">
    <name>ptb101</name>
</geneLocation>
<evidence type="ECO:0000256" key="6">
    <source>
        <dbReference type="ARBA" id="ARBA00023014"/>
    </source>
</evidence>
<evidence type="ECO:0000313" key="9">
    <source>
        <dbReference type="EMBL" id="AWI55583.1"/>
    </source>
</evidence>
<feature type="transmembrane region" description="Helical" evidence="7">
    <location>
        <begin position="84"/>
        <end position="105"/>
    </location>
</feature>
<feature type="transmembrane region" description="Helical" evidence="7">
    <location>
        <begin position="195"/>
        <end position="212"/>
    </location>
</feature>
<dbReference type="InterPro" id="IPR017896">
    <property type="entry name" value="4Fe4S_Fe-S-bd"/>
</dbReference>
<dbReference type="Pfam" id="PF11614">
    <property type="entry name" value="FixG_C"/>
    <property type="match status" value="1"/>
</dbReference>
<dbReference type="PANTHER" id="PTHR30176:SF3">
    <property type="entry name" value="FERREDOXIN-TYPE PROTEIN NAPH"/>
    <property type="match status" value="1"/>
</dbReference>
<feature type="domain" description="4Fe-4S ferredoxin-type" evidence="8">
    <location>
        <begin position="254"/>
        <end position="283"/>
    </location>
</feature>
<dbReference type="PANTHER" id="PTHR30176">
    <property type="entry name" value="FERREDOXIN-TYPE PROTEIN NAPH"/>
    <property type="match status" value="1"/>
</dbReference>
<keyword evidence="4" id="KW-0249">Electron transport</keyword>
<name>A0A2U8FX26_9BURK</name>
<keyword evidence="7" id="KW-1133">Transmembrane helix</keyword>
<feature type="transmembrane region" description="Helical" evidence="7">
    <location>
        <begin position="37"/>
        <end position="55"/>
    </location>
</feature>
<dbReference type="AlphaFoldDB" id="A0A2U8FX26"/>
<organism evidence="9 10">
    <name type="scientific">Aquabacterium olei</name>
    <dbReference type="NCBI Taxonomy" id="1296669"/>
    <lineage>
        <taxon>Bacteria</taxon>
        <taxon>Pseudomonadati</taxon>
        <taxon>Pseudomonadota</taxon>
        <taxon>Betaproteobacteria</taxon>
        <taxon>Burkholderiales</taxon>
        <taxon>Aquabacterium</taxon>
    </lineage>
</organism>
<sequence length="480" mass="53395">MSSTPRVIPIQPVSLMPGVEAASKVQPKSVKGRFSRLRWLMLALTQLFFFGLPWLEWQGRQMVRFDLEAKRFYLGSLIFLPQDLIFLTGLLVFCAMLLFAATTLAGRVWCGFSCPQTVYTSLFMWVERHTEGDRYQRIRLDQSGWTANKLLRRGGKHALWIAISLWTGFTFVGWFSPIREVGPQILYGTVGFWDAFWSLFYGVACYGNAGFLREKVCLHMCPYGRFQGALMDSETLIVGYDVKRGEPRGVPRKGSDEPSRPGACVDCTLCVQVCPTGVDIRNGLQAGCIGCALCIDACDAVMDKIGQPRGLIRYARQRELQGEGQASQAATPGNLGGLFMRHRLRLYAGVMGGLLLAMAWSVAHRPDIRVDVIRDRGVMARLVEDGAVENLYRLQLMNQTEQPQRIAITVEGLPGAQVMSRSDIVLSPVADMQWTVSVRLPVSQAARLAGQTLPIRFQVASRSATRADLVSEGSTFIVPR</sequence>
<dbReference type="Pfam" id="PF13746">
    <property type="entry name" value="Fer4_18"/>
    <property type="match status" value="1"/>
</dbReference>
<dbReference type="KEGG" id="aon:DEH84_18555"/>
<evidence type="ECO:0000313" key="10">
    <source>
        <dbReference type="Proteomes" id="UP000244892"/>
    </source>
</evidence>
<dbReference type="PROSITE" id="PS51379">
    <property type="entry name" value="4FE4S_FER_2"/>
    <property type="match status" value="1"/>
</dbReference>
<dbReference type="OrthoDB" id="9811700at2"/>
<dbReference type="RefSeq" id="WP_109038693.1">
    <property type="nucleotide sequence ID" value="NZ_CP029211.1"/>
</dbReference>
<keyword evidence="10" id="KW-1185">Reference proteome</keyword>
<keyword evidence="3" id="KW-0479">Metal-binding</keyword>
<dbReference type="PROSITE" id="PS00198">
    <property type="entry name" value="4FE4S_FER_1"/>
    <property type="match status" value="1"/>
</dbReference>
<dbReference type="InterPro" id="IPR017900">
    <property type="entry name" value="4Fe4S_Fe_S_CS"/>
</dbReference>
<keyword evidence="5" id="KW-0408">Iron</keyword>
<evidence type="ECO:0000256" key="7">
    <source>
        <dbReference type="SAM" id="Phobius"/>
    </source>
</evidence>
<dbReference type="GO" id="GO:0046872">
    <property type="term" value="F:metal ion binding"/>
    <property type="evidence" value="ECO:0007669"/>
    <property type="project" value="UniProtKB-KW"/>
</dbReference>
<dbReference type="SUPFAM" id="SSF54862">
    <property type="entry name" value="4Fe-4S ferredoxins"/>
    <property type="match status" value="1"/>
</dbReference>
<evidence type="ECO:0000256" key="1">
    <source>
        <dbReference type="ARBA" id="ARBA00022448"/>
    </source>
</evidence>
<gene>
    <name evidence="9" type="primary">ccoG</name>
    <name evidence="9" type="ORF">DEH84_18555</name>
</gene>
<evidence type="ECO:0000259" key="8">
    <source>
        <dbReference type="PROSITE" id="PS51379"/>
    </source>
</evidence>
<dbReference type="GO" id="GO:0005886">
    <property type="term" value="C:plasma membrane"/>
    <property type="evidence" value="ECO:0007669"/>
    <property type="project" value="TreeGrafter"/>
</dbReference>
<proteinExistence type="predicted"/>
<dbReference type="Proteomes" id="UP000244892">
    <property type="component" value="Plasmid pTB101"/>
</dbReference>
<evidence type="ECO:0000256" key="5">
    <source>
        <dbReference type="ARBA" id="ARBA00023004"/>
    </source>
</evidence>
<dbReference type="Pfam" id="PF12801">
    <property type="entry name" value="Fer4_5"/>
    <property type="match status" value="1"/>
</dbReference>
<keyword evidence="6" id="KW-0411">Iron-sulfur</keyword>
<evidence type="ECO:0000256" key="4">
    <source>
        <dbReference type="ARBA" id="ARBA00022982"/>
    </source>
</evidence>
<dbReference type="InterPro" id="IPR032879">
    <property type="entry name" value="FixG_C"/>
</dbReference>
<dbReference type="NCBIfam" id="TIGR02745">
    <property type="entry name" value="ccoG_rdxA_fixG"/>
    <property type="match status" value="1"/>
</dbReference>
<protein>
    <submittedName>
        <fullName evidence="9">Cytochrome c oxidase accessory protein CcoG</fullName>
    </submittedName>
</protein>
<feature type="transmembrane region" description="Helical" evidence="7">
    <location>
        <begin position="344"/>
        <end position="363"/>
    </location>
</feature>
<evidence type="ECO:0000256" key="2">
    <source>
        <dbReference type="ARBA" id="ARBA00022485"/>
    </source>
</evidence>
<keyword evidence="1" id="KW-0813">Transport</keyword>
<dbReference type="InterPro" id="IPR051684">
    <property type="entry name" value="Electron_Trans/Redox"/>
</dbReference>
<evidence type="ECO:0000256" key="3">
    <source>
        <dbReference type="ARBA" id="ARBA00022723"/>
    </source>
</evidence>
<keyword evidence="2" id="KW-0004">4Fe-4S</keyword>
<dbReference type="Gene3D" id="2.60.40.10">
    <property type="entry name" value="Immunoglobulins"/>
    <property type="match status" value="1"/>
</dbReference>
<keyword evidence="7" id="KW-0472">Membrane</keyword>
<keyword evidence="9" id="KW-0614">Plasmid</keyword>
<dbReference type="GO" id="GO:0051539">
    <property type="term" value="F:4 iron, 4 sulfur cluster binding"/>
    <property type="evidence" value="ECO:0007669"/>
    <property type="project" value="UniProtKB-KW"/>
</dbReference>
<accession>A0A2U8FX26</accession>
<dbReference type="InterPro" id="IPR013783">
    <property type="entry name" value="Ig-like_fold"/>
</dbReference>
<dbReference type="EMBL" id="CP029211">
    <property type="protein sequence ID" value="AWI55583.1"/>
    <property type="molecule type" value="Genomic_DNA"/>
</dbReference>